<feature type="chain" id="PRO_5045713891" description="DNA repair protein RAD51 homolog 3" evidence="8">
    <location>
        <begin position="20"/>
        <end position="402"/>
    </location>
</feature>
<evidence type="ECO:0000313" key="10">
    <source>
        <dbReference type="EMBL" id="KAL5113041.1"/>
    </source>
</evidence>
<dbReference type="Gene3D" id="3.40.50.300">
    <property type="entry name" value="P-loop containing nucleotide triphosphate hydrolases"/>
    <property type="match status" value="1"/>
</dbReference>
<keyword evidence="4" id="KW-0067">ATP-binding</keyword>
<keyword evidence="8" id="KW-0732">Signal</keyword>
<dbReference type="InterPro" id="IPR020588">
    <property type="entry name" value="RecA_ATP-bd"/>
</dbReference>
<evidence type="ECO:0000256" key="4">
    <source>
        <dbReference type="ARBA" id="ARBA00022840"/>
    </source>
</evidence>
<evidence type="ECO:0000256" key="6">
    <source>
        <dbReference type="ARBA" id="ARBA00023242"/>
    </source>
</evidence>
<comment type="subcellular location">
    <subcellularLocation>
        <location evidence="1">Nucleus</location>
    </subcellularLocation>
</comment>
<evidence type="ECO:0000313" key="11">
    <source>
        <dbReference type="Proteomes" id="UP001651158"/>
    </source>
</evidence>
<dbReference type="PANTHER" id="PTHR46239">
    <property type="entry name" value="DNA REPAIR PROTEIN RAD51 HOMOLOG 3 RAD51C"/>
    <property type="match status" value="1"/>
</dbReference>
<feature type="signal peptide" evidence="8">
    <location>
        <begin position="1"/>
        <end position="19"/>
    </location>
</feature>
<evidence type="ECO:0000256" key="1">
    <source>
        <dbReference type="ARBA" id="ARBA00004123"/>
    </source>
</evidence>
<feature type="domain" description="RecA family profile 1" evidence="9">
    <location>
        <begin position="120"/>
        <end position="327"/>
    </location>
</feature>
<dbReference type="Proteomes" id="UP001651158">
    <property type="component" value="Unassembled WGS sequence"/>
</dbReference>
<reference evidence="10 11" key="1">
    <citation type="journal article" date="2022" name="Front. Cell. Infect. Microbiol.">
        <title>The Genomes of Two Strains of Taenia crassiceps the Animal Model for the Study of Human Cysticercosis.</title>
        <authorList>
            <person name="Bobes R.J."/>
            <person name="Estrada K."/>
            <person name="Rios-Valencia D.G."/>
            <person name="Calderon-Gallegos A."/>
            <person name="de la Torre P."/>
            <person name="Carrero J.C."/>
            <person name="Sanchez-Flores A."/>
            <person name="Laclette J.P."/>
        </authorList>
    </citation>
    <scope>NUCLEOTIDE SEQUENCE [LARGE SCALE GENOMIC DNA]</scope>
    <source>
        <strain evidence="10">WFUcys</strain>
    </source>
</reference>
<keyword evidence="3" id="KW-0227">DNA damage</keyword>
<dbReference type="PANTHER" id="PTHR46239:SF1">
    <property type="entry name" value="DNA REPAIR PROTEIN RAD51 HOMOLOG 3"/>
    <property type="match status" value="1"/>
</dbReference>
<organism evidence="10 11">
    <name type="scientific">Taenia crassiceps</name>
    <dbReference type="NCBI Taxonomy" id="6207"/>
    <lineage>
        <taxon>Eukaryota</taxon>
        <taxon>Metazoa</taxon>
        <taxon>Spiralia</taxon>
        <taxon>Lophotrochozoa</taxon>
        <taxon>Platyhelminthes</taxon>
        <taxon>Cestoda</taxon>
        <taxon>Eucestoda</taxon>
        <taxon>Cyclophyllidea</taxon>
        <taxon>Taeniidae</taxon>
        <taxon>Taenia</taxon>
    </lineage>
</organism>
<comment type="caution">
    <text evidence="10">The sequence shown here is derived from an EMBL/GenBank/DDBJ whole genome shotgun (WGS) entry which is preliminary data.</text>
</comment>
<dbReference type="InterPro" id="IPR052093">
    <property type="entry name" value="HR_Repair_Mediator"/>
</dbReference>
<dbReference type="EMBL" id="JAKROA010000001">
    <property type="protein sequence ID" value="KAL5113041.1"/>
    <property type="molecule type" value="Genomic_DNA"/>
</dbReference>
<keyword evidence="11" id="KW-1185">Reference proteome</keyword>
<gene>
    <name evidence="10" type="ORF">TcWFU_010038</name>
</gene>
<evidence type="ECO:0000256" key="2">
    <source>
        <dbReference type="ARBA" id="ARBA00022741"/>
    </source>
</evidence>
<sequence>MSLLTFLLAKVNFLMLSDPDFRELVTLPFPTSVLREFSRAGYTNVGEVSGLTVEQIESVCKIPKSLAASIATAIQNYAALRKDGVFSTANFPNKNLFYPRSALQMLHSSASSITSSKEFRVTNILTMSKSFDDLMGGGFPCGRITELCGQPGVGKTQFCLQTSLTVQIPQWCGGLDGEAVFLDTEGSFIPKRLHQMAVELVNHCQTVITPCLQKYMDGLGDSHADTEEKAACLEALSRIPTEESLLGKVHYIRCTGYLQLLAAVQRLGEFCKYHPNIRLIIVDSIAFPFRYEFEDIPQRNRLLAAVAQSLLSIASSQNAAVIMTNQITTKFFTDATSATTHSTLVPALGDSWGHICSVRLLLSKTEGFNAEQRRTARLLKHPGQPPGTATYQVTAGGIRDCF</sequence>
<evidence type="ECO:0000256" key="5">
    <source>
        <dbReference type="ARBA" id="ARBA00023204"/>
    </source>
</evidence>
<dbReference type="InterPro" id="IPR016467">
    <property type="entry name" value="DNA_recomb/repair_RecA-like"/>
</dbReference>
<proteinExistence type="predicted"/>
<dbReference type="PROSITE" id="PS50162">
    <property type="entry name" value="RECA_2"/>
    <property type="match status" value="1"/>
</dbReference>
<dbReference type="InterPro" id="IPR027417">
    <property type="entry name" value="P-loop_NTPase"/>
</dbReference>
<dbReference type="Pfam" id="PF08423">
    <property type="entry name" value="Rad51"/>
    <property type="match status" value="2"/>
</dbReference>
<evidence type="ECO:0000256" key="7">
    <source>
        <dbReference type="ARBA" id="ARBA00040674"/>
    </source>
</evidence>
<evidence type="ECO:0000256" key="8">
    <source>
        <dbReference type="SAM" id="SignalP"/>
    </source>
</evidence>
<keyword evidence="6" id="KW-0539">Nucleus</keyword>
<dbReference type="CDD" id="cd19492">
    <property type="entry name" value="Rad51C"/>
    <property type="match status" value="1"/>
</dbReference>
<evidence type="ECO:0000259" key="9">
    <source>
        <dbReference type="PROSITE" id="PS50162"/>
    </source>
</evidence>
<dbReference type="SUPFAM" id="SSF52540">
    <property type="entry name" value="P-loop containing nucleoside triphosphate hydrolases"/>
    <property type="match status" value="1"/>
</dbReference>
<evidence type="ECO:0000256" key="3">
    <source>
        <dbReference type="ARBA" id="ARBA00022763"/>
    </source>
</evidence>
<keyword evidence="5" id="KW-0234">DNA repair</keyword>
<protein>
    <recommendedName>
        <fullName evidence="7">DNA repair protein RAD51 homolog 3</fullName>
    </recommendedName>
</protein>
<dbReference type="PIRSF" id="PIRSF005856">
    <property type="entry name" value="Rad51"/>
    <property type="match status" value="1"/>
</dbReference>
<dbReference type="InterPro" id="IPR013632">
    <property type="entry name" value="Rad51_C"/>
</dbReference>
<keyword evidence="2" id="KW-0547">Nucleotide-binding</keyword>
<accession>A0ABR4QTE3</accession>
<name>A0ABR4QTE3_9CEST</name>